<organism evidence="1 2">
    <name type="scientific">Actinomyces oris</name>
    <dbReference type="NCBI Taxonomy" id="544580"/>
    <lineage>
        <taxon>Bacteria</taxon>
        <taxon>Bacillati</taxon>
        <taxon>Actinomycetota</taxon>
        <taxon>Actinomycetes</taxon>
        <taxon>Actinomycetales</taxon>
        <taxon>Actinomycetaceae</taxon>
        <taxon>Actinomyces</taxon>
    </lineage>
</organism>
<reference evidence="1 2" key="1">
    <citation type="submission" date="2016-12" db="EMBL/GenBank/DDBJ databases">
        <title>Genomic comparison of strains in the 'Actinomyces naeslundii' group.</title>
        <authorList>
            <person name="Mughal S.R."/>
            <person name="Do T."/>
            <person name="Gilbert S.C."/>
            <person name="Witherden E.A."/>
            <person name="Didelot X."/>
            <person name="Beighton D."/>
        </authorList>
    </citation>
    <scope>NUCLEOTIDE SEQUENCE [LARGE SCALE GENOMIC DNA]</scope>
    <source>
        <strain evidence="1 2">G53E</strain>
    </source>
</reference>
<dbReference type="RefSeq" id="WP_075414119.1">
    <property type="nucleotide sequence ID" value="NZ_MSKW01000005.1"/>
</dbReference>
<gene>
    <name evidence="1" type="ORF">BKH15_02775</name>
</gene>
<accession>A0A1Q8XFT7</accession>
<protein>
    <submittedName>
        <fullName evidence="1">Uncharacterized protein</fullName>
    </submittedName>
</protein>
<evidence type="ECO:0000313" key="2">
    <source>
        <dbReference type="Proteomes" id="UP000186769"/>
    </source>
</evidence>
<name>A0A1Q8XFT7_9ACTO</name>
<comment type="caution">
    <text evidence="1">The sequence shown here is derived from an EMBL/GenBank/DDBJ whole genome shotgun (WGS) entry which is preliminary data.</text>
</comment>
<proteinExistence type="predicted"/>
<dbReference type="Proteomes" id="UP000186769">
    <property type="component" value="Unassembled WGS sequence"/>
</dbReference>
<sequence length="161" mass="18218">MGYAIYFYRFSDGRSIGGDKRGLSDFLERRGLSLQRSTHSSDTTHLTNADGSVLLFDDGYPRDLILSDPSIHDSELSAFIAHAHLSDDECELLYDLCVSTNFLLVHVDVPLLFVIPDGNHRIDQLPQEVRDDADRGEIEIVVANSWQEMQAALKYEYTRIP</sequence>
<evidence type="ECO:0000313" key="1">
    <source>
        <dbReference type="EMBL" id="OLO79180.1"/>
    </source>
</evidence>
<dbReference type="AlphaFoldDB" id="A0A1Q8XFT7"/>
<dbReference type="EMBL" id="MSKW01000005">
    <property type="protein sequence ID" value="OLO79180.1"/>
    <property type="molecule type" value="Genomic_DNA"/>
</dbReference>